<protein>
    <recommendedName>
        <fullName evidence="1">non-specific serine/threonine protein kinase</fullName>
        <ecNumber evidence="1">2.7.11.1</ecNumber>
    </recommendedName>
</protein>
<feature type="compositionally biased region" description="Basic and acidic residues" evidence="10">
    <location>
        <begin position="275"/>
        <end position="284"/>
    </location>
</feature>
<feature type="domain" description="Protein kinase" evidence="11">
    <location>
        <begin position="637"/>
        <end position="1029"/>
    </location>
</feature>
<dbReference type="InterPro" id="IPR008271">
    <property type="entry name" value="Ser/Thr_kinase_AS"/>
</dbReference>
<evidence type="ECO:0000256" key="5">
    <source>
        <dbReference type="ARBA" id="ARBA00022777"/>
    </source>
</evidence>
<dbReference type="SUPFAM" id="SSF56112">
    <property type="entry name" value="Protein kinase-like (PK-like)"/>
    <property type="match status" value="1"/>
</dbReference>
<dbReference type="PROSITE" id="PS00107">
    <property type="entry name" value="PROTEIN_KINASE_ATP"/>
    <property type="match status" value="1"/>
</dbReference>
<dbReference type="FunFam" id="1.10.510.10:FF:000642">
    <property type="entry name" value="Serine/threonine-protein kinase srpk2"/>
    <property type="match status" value="1"/>
</dbReference>
<evidence type="ECO:0000256" key="4">
    <source>
        <dbReference type="ARBA" id="ARBA00022741"/>
    </source>
</evidence>
<keyword evidence="5 12" id="KW-0418">Kinase</keyword>
<feature type="region of interest" description="Disordered" evidence="10">
    <location>
        <begin position="263"/>
        <end position="297"/>
    </location>
</feature>
<dbReference type="GO" id="GO:0005737">
    <property type="term" value="C:cytoplasm"/>
    <property type="evidence" value="ECO:0007669"/>
    <property type="project" value="TreeGrafter"/>
</dbReference>
<name>A0A9Q1HJS4_HOLLE</name>
<comment type="catalytic activity">
    <reaction evidence="8">
        <text>L-seryl-[protein] + ATP = O-phospho-L-seryl-[protein] + ADP + H(+)</text>
        <dbReference type="Rhea" id="RHEA:17989"/>
        <dbReference type="Rhea" id="RHEA-COMP:9863"/>
        <dbReference type="Rhea" id="RHEA-COMP:11604"/>
        <dbReference type="ChEBI" id="CHEBI:15378"/>
        <dbReference type="ChEBI" id="CHEBI:29999"/>
        <dbReference type="ChEBI" id="CHEBI:30616"/>
        <dbReference type="ChEBI" id="CHEBI:83421"/>
        <dbReference type="ChEBI" id="CHEBI:456216"/>
        <dbReference type="EC" id="2.7.11.1"/>
    </reaction>
</comment>
<feature type="compositionally biased region" description="Basic and acidic residues" evidence="10">
    <location>
        <begin position="557"/>
        <end position="566"/>
    </location>
</feature>
<evidence type="ECO:0000256" key="8">
    <source>
        <dbReference type="ARBA" id="ARBA00048679"/>
    </source>
</evidence>
<feature type="compositionally biased region" description="Polar residues" evidence="10">
    <location>
        <begin position="375"/>
        <end position="403"/>
    </location>
</feature>
<evidence type="ECO:0000256" key="7">
    <source>
        <dbReference type="ARBA" id="ARBA00047899"/>
    </source>
</evidence>
<evidence type="ECO:0000256" key="1">
    <source>
        <dbReference type="ARBA" id="ARBA00012513"/>
    </source>
</evidence>
<feature type="compositionally biased region" description="Polar residues" evidence="10">
    <location>
        <begin position="567"/>
        <end position="590"/>
    </location>
</feature>
<keyword evidence="4 9" id="KW-0547">Nucleotide-binding</keyword>
<dbReference type="Gene3D" id="1.10.510.10">
    <property type="entry name" value="Transferase(Phosphotransferase) domain 1"/>
    <property type="match status" value="2"/>
</dbReference>
<dbReference type="SMART" id="SM00220">
    <property type="entry name" value="S_TKc"/>
    <property type="match status" value="1"/>
</dbReference>
<feature type="compositionally biased region" description="Basic and acidic residues" evidence="10">
    <location>
        <begin position="677"/>
        <end position="694"/>
    </location>
</feature>
<keyword evidence="2" id="KW-0723">Serine/threonine-protein kinase</keyword>
<dbReference type="Pfam" id="PF00069">
    <property type="entry name" value="Pkinase"/>
    <property type="match status" value="2"/>
</dbReference>
<dbReference type="GO" id="GO:0005634">
    <property type="term" value="C:nucleus"/>
    <property type="evidence" value="ECO:0007669"/>
    <property type="project" value="TreeGrafter"/>
</dbReference>
<dbReference type="PROSITE" id="PS00108">
    <property type="entry name" value="PROTEIN_KINASE_ST"/>
    <property type="match status" value="1"/>
</dbReference>
<feature type="compositionally biased region" description="Polar residues" evidence="10">
    <location>
        <begin position="533"/>
        <end position="542"/>
    </location>
</feature>
<feature type="compositionally biased region" description="Basic and acidic residues" evidence="10">
    <location>
        <begin position="630"/>
        <end position="643"/>
    </location>
</feature>
<organism evidence="12 13">
    <name type="scientific">Holothuria leucospilota</name>
    <name type="common">Black long sea cucumber</name>
    <name type="synonym">Mertensiothuria leucospilota</name>
    <dbReference type="NCBI Taxonomy" id="206669"/>
    <lineage>
        <taxon>Eukaryota</taxon>
        <taxon>Metazoa</taxon>
        <taxon>Echinodermata</taxon>
        <taxon>Eleutherozoa</taxon>
        <taxon>Echinozoa</taxon>
        <taxon>Holothuroidea</taxon>
        <taxon>Aspidochirotacea</taxon>
        <taxon>Aspidochirotida</taxon>
        <taxon>Holothuriidae</taxon>
        <taxon>Holothuria</taxon>
    </lineage>
</organism>
<feature type="compositionally biased region" description="Acidic residues" evidence="10">
    <location>
        <begin position="61"/>
        <end position="80"/>
    </location>
</feature>
<evidence type="ECO:0000256" key="3">
    <source>
        <dbReference type="ARBA" id="ARBA00022679"/>
    </source>
</evidence>
<feature type="binding site" evidence="9">
    <location>
        <position position="129"/>
    </location>
    <ligand>
        <name>ATP</name>
        <dbReference type="ChEBI" id="CHEBI:30616"/>
    </ligand>
</feature>
<keyword evidence="13" id="KW-1185">Reference proteome</keyword>
<keyword evidence="6 9" id="KW-0067">ATP-binding</keyword>
<dbReference type="OrthoDB" id="2649at2759"/>
<evidence type="ECO:0000313" key="12">
    <source>
        <dbReference type="EMBL" id="KAJ8047608.1"/>
    </source>
</evidence>
<dbReference type="InterPro" id="IPR000719">
    <property type="entry name" value="Prot_kinase_dom"/>
</dbReference>
<dbReference type="Proteomes" id="UP001152320">
    <property type="component" value="Chromosome 2"/>
</dbReference>
<dbReference type="InterPro" id="IPR011009">
    <property type="entry name" value="Kinase-like_dom_sf"/>
</dbReference>
<dbReference type="EMBL" id="JAIZAY010000002">
    <property type="protein sequence ID" value="KAJ8047608.1"/>
    <property type="molecule type" value="Genomic_DNA"/>
</dbReference>
<feature type="compositionally biased region" description="Polar residues" evidence="10">
    <location>
        <begin position="487"/>
        <end position="498"/>
    </location>
</feature>
<feature type="domain" description="Protein kinase" evidence="11">
    <location>
        <begin position="100"/>
        <end position="435"/>
    </location>
</feature>
<gene>
    <name evidence="12" type="ORF">HOLleu_06649</name>
</gene>
<evidence type="ECO:0000256" key="6">
    <source>
        <dbReference type="ARBA" id="ARBA00022840"/>
    </source>
</evidence>
<feature type="compositionally biased region" description="Basic and acidic residues" evidence="10">
    <location>
        <begin position="420"/>
        <end position="441"/>
    </location>
</feature>
<dbReference type="GO" id="GO:0050684">
    <property type="term" value="P:regulation of mRNA processing"/>
    <property type="evidence" value="ECO:0007669"/>
    <property type="project" value="TreeGrafter"/>
</dbReference>
<evidence type="ECO:0000313" key="13">
    <source>
        <dbReference type="Proteomes" id="UP001152320"/>
    </source>
</evidence>
<feature type="compositionally biased region" description="Basic and acidic residues" evidence="10">
    <location>
        <begin position="651"/>
        <end position="667"/>
    </location>
</feature>
<evidence type="ECO:0000256" key="2">
    <source>
        <dbReference type="ARBA" id="ARBA00022527"/>
    </source>
</evidence>
<evidence type="ECO:0000256" key="10">
    <source>
        <dbReference type="SAM" id="MobiDB-lite"/>
    </source>
</evidence>
<dbReference type="FunFam" id="1.10.510.10:FF:000275">
    <property type="entry name" value="SRSF protein kinase 2 isoform X3"/>
    <property type="match status" value="1"/>
</dbReference>
<dbReference type="EC" id="2.7.11.1" evidence="1"/>
<comment type="caution">
    <text evidence="12">The sequence shown here is derived from an EMBL/GenBank/DDBJ whole genome shotgun (WGS) entry which is preliminary data.</text>
</comment>
<dbReference type="PANTHER" id="PTHR47634:SF9">
    <property type="entry name" value="PROTEIN KINASE DOMAIN-CONTAINING PROTEIN-RELATED"/>
    <property type="match status" value="1"/>
</dbReference>
<dbReference type="FunFam" id="3.30.200.20:FF:000163">
    <property type="entry name" value="SRSF protein kinase 2 isoform X1"/>
    <property type="match status" value="1"/>
</dbReference>
<dbReference type="Gene3D" id="3.30.200.20">
    <property type="entry name" value="Phosphorylase Kinase, domain 1"/>
    <property type="match status" value="1"/>
</dbReference>
<dbReference type="GO" id="GO:0005524">
    <property type="term" value="F:ATP binding"/>
    <property type="evidence" value="ECO:0007669"/>
    <property type="project" value="UniProtKB-UniRule"/>
</dbReference>
<feature type="compositionally biased region" description="Basic residues" evidence="10">
    <location>
        <begin position="285"/>
        <end position="296"/>
    </location>
</feature>
<dbReference type="GO" id="GO:0000245">
    <property type="term" value="P:spliceosomal complex assembly"/>
    <property type="evidence" value="ECO:0007669"/>
    <property type="project" value="TreeGrafter"/>
</dbReference>
<comment type="catalytic activity">
    <reaction evidence="7">
        <text>L-threonyl-[protein] + ATP = O-phospho-L-threonyl-[protein] + ADP + H(+)</text>
        <dbReference type="Rhea" id="RHEA:46608"/>
        <dbReference type="Rhea" id="RHEA-COMP:11060"/>
        <dbReference type="Rhea" id="RHEA-COMP:11605"/>
        <dbReference type="ChEBI" id="CHEBI:15378"/>
        <dbReference type="ChEBI" id="CHEBI:30013"/>
        <dbReference type="ChEBI" id="CHEBI:30616"/>
        <dbReference type="ChEBI" id="CHEBI:61977"/>
        <dbReference type="ChEBI" id="CHEBI:456216"/>
        <dbReference type="EC" id="2.7.11.1"/>
    </reaction>
</comment>
<evidence type="ECO:0000256" key="9">
    <source>
        <dbReference type="PROSITE-ProRule" id="PRU10141"/>
    </source>
</evidence>
<feature type="compositionally biased region" description="Polar residues" evidence="10">
    <location>
        <begin position="442"/>
        <end position="451"/>
    </location>
</feature>
<feature type="compositionally biased region" description="Low complexity" evidence="10">
    <location>
        <begin position="601"/>
        <end position="610"/>
    </location>
</feature>
<sequence length="1031" mass="114779">MTMLKAKLGVAKGVFMKFAARCSMEDLRQISQGHKQPPPKKLDDSEDEEEESHTNYANESKEEEEQEQLASDDDEQEDPEDYQKGGYHPVKIGDLFNSRYHVVRKLGWGHFSTVWLAWDLKGKRYVALKVVKSAQHYTETALDEIKLLKCVRESDVEDPFRSQVVQLLDDFKVSGVNGTHVCMVFEVLGHNLLKPIIQSRYMGLPVPTVKSVIRQTLEGVEYLHTKCRIIHTDIKPENILMCVSDEYIRKLALEAKEWVKGKAKPPLSSVSTAPVEKKPQEKMSKNKKRKLKKKQKKQLELLEQQQRQLQEIDHQKEEVRRRRLTETSEPDGDMDYREESKLVRSGSNSGEATTPSTTPNTTPIEESRPGISEHAMNNVNNSKSTENDDNGNNKPPQTESPVNSKALEDVYGETVPTDLGEERLQEKEVISQEADGEKETSCKPSNESPASVPSVDTGLNQPSNPEPDKASDQSMNEGGSGDMVQSEGHQQPKETSLGSHGDGPNHLCNGFNCQEQSGEGMKEVSKEKGLPETNGNYPTKETSQTEENEMNYVQKSLDSESDKQNEEVAQNLSSNGNPLGSDNSNDTLNTKSEKSTEECQTTSLEVTTVSSEKDEALLSRGEALSSDLTLDEKQSGSSLEKDQGLSSVSELGKESEKVEGVLLKEEMSVEQQSNENNLEKSEEQNAFNSKEHDNPSGLLVETSSDSLKDDKLSGLLSVESATNGPVDKDLSSSSPSESIEGVTAEDKSSKGVGNKEVTSADKLSDKSGDSQKMNTDRGDTNTTQGTKVTVNGGTSSLEEKDSEIGPHQNAVTEEKSKPQENGPMKPHMSTTTKTASREGEDNDDVFQADQLYDETQEAPEKKGEVTVKLADLGNACWTYHHFTEDIQTRQYRALEVLLGSGYDTPADIWSIACMAFELCTGDYLFDPHSGEGNSYTRDEDHIAHIIELLGYIPRHIALGGKYSREFFNKRGELRHITKLKPWSLYNVLIDKYEWRSKDAREFADFLLPMLEVDPSRRATATECLKHPWLSS</sequence>
<dbReference type="AlphaFoldDB" id="A0A9Q1HJS4"/>
<proteinExistence type="predicted"/>
<keyword evidence="3" id="KW-0808">Transferase</keyword>
<feature type="region of interest" description="Disordered" evidence="10">
    <location>
        <begin position="312"/>
        <end position="841"/>
    </location>
</feature>
<dbReference type="PANTHER" id="PTHR47634">
    <property type="entry name" value="PROTEIN KINASE DOMAIN-CONTAINING PROTEIN-RELATED"/>
    <property type="match status" value="1"/>
</dbReference>
<dbReference type="InterPro" id="IPR017441">
    <property type="entry name" value="Protein_kinase_ATP_BS"/>
</dbReference>
<dbReference type="InterPro" id="IPR051334">
    <property type="entry name" value="SRPK"/>
</dbReference>
<feature type="compositionally biased region" description="Basic and acidic residues" evidence="10">
    <location>
        <begin position="520"/>
        <end position="530"/>
    </location>
</feature>
<feature type="region of interest" description="Disordered" evidence="10">
    <location>
        <begin position="28"/>
        <end position="86"/>
    </location>
</feature>
<dbReference type="GO" id="GO:0004674">
    <property type="term" value="F:protein serine/threonine kinase activity"/>
    <property type="evidence" value="ECO:0007669"/>
    <property type="project" value="UniProtKB-KW"/>
</dbReference>
<accession>A0A9Q1HJS4</accession>
<reference evidence="12" key="1">
    <citation type="submission" date="2021-10" db="EMBL/GenBank/DDBJ databases">
        <title>Tropical sea cucumber genome reveals ecological adaptation and Cuvierian tubules defense mechanism.</title>
        <authorList>
            <person name="Chen T."/>
        </authorList>
    </citation>
    <scope>NUCLEOTIDE SEQUENCE</scope>
    <source>
        <strain evidence="12">Nanhai2018</strain>
        <tissue evidence="12">Muscle</tissue>
    </source>
</reference>
<feature type="compositionally biased region" description="Basic and acidic residues" evidence="10">
    <location>
        <begin position="758"/>
        <end position="779"/>
    </location>
</feature>
<feature type="compositionally biased region" description="Low complexity" evidence="10">
    <location>
        <begin position="353"/>
        <end position="363"/>
    </location>
</feature>
<feature type="compositionally biased region" description="Polar residues" evidence="10">
    <location>
        <begin position="780"/>
        <end position="796"/>
    </location>
</feature>
<evidence type="ECO:0000259" key="11">
    <source>
        <dbReference type="PROSITE" id="PS50011"/>
    </source>
</evidence>
<dbReference type="PROSITE" id="PS50011">
    <property type="entry name" value="PROTEIN_KINASE_DOM"/>
    <property type="match status" value="2"/>
</dbReference>
<feature type="compositionally biased region" description="Basic and acidic residues" evidence="10">
    <location>
        <begin position="312"/>
        <end position="326"/>
    </location>
</feature>